<dbReference type="EMBL" id="BGPR01026243">
    <property type="protein sequence ID" value="GBN95789.1"/>
    <property type="molecule type" value="Genomic_DNA"/>
</dbReference>
<evidence type="ECO:0000313" key="1">
    <source>
        <dbReference type="EMBL" id="GBN95789.1"/>
    </source>
</evidence>
<keyword evidence="2" id="KW-1185">Reference proteome</keyword>
<comment type="caution">
    <text evidence="1">The sequence shown here is derived from an EMBL/GenBank/DDBJ whole genome shotgun (WGS) entry which is preliminary data.</text>
</comment>
<dbReference type="GO" id="GO:0003676">
    <property type="term" value="F:nucleic acid binding"/>
    <property type="evidence" value="ECO:0007669"/>
    <property type="project" value="InterPro"/>
</dbReference>
<dbReference type="PANTHER" id="PTHR47326:SF1">
    <property type="entry name" value="HTH PSQ-TYPE DOMAIN-CONTAINING PROTEIN"/>
    <property type="match status" value="1"/>
</dbReference>
<reference evidence="1 2" key="1">
    <citation type="journal article" date="2019" name="Sci. Rep.">
        <title>Orb-weaving spider Araneus ventricosus genome elucidates the spidroin gene catalogue.</title>
        <authorList>
            <person name="Kono N."/>
            <person name="Nakamura H."/>
            <person name="Ohtoshi R."/>
            <person name="Moran D.A.P."/>
            <person name="Shinohara A."/>
            <person name="Yoshida Y."/>
            <person name="Fujiwara M."/>
            <person name="Mori M."/>
            <person name="Tomita M."/>
            <person name="Arakawa K."/>
        </authorList>
    </citation>
    <scope>NUCLEOTIDE SEQUENCE [LARGE SCALE GENOMIC DNA]</scope>
</reference>
<proteinExistence type="predicted"/>
<dbReference type="AlphaFoldDB" id="A0A4Y2T8R4"/>
<dbReference type="OrthoDB" id="8010911at2759"/>
<dbReference type="InterPro" id="IPR036397">
    <property type="entry name" value="RNaseH_sf"/>
</dbReference>
<protein>
    <recommendedName>
        <fullName evidence="3">Tc1-like transposase DDE domain-containing protein</fullName>
    </recommendedName>
</protein>
<dbReference type="Gene3D" id="3.30.420.10">
    <property type="entry name" value="Ribonuclease H-like superfamily/Ribonuclease H"/>
    <property type="match status" value="1"/>
</dbReference>
<gene>
    <name evidence="1" type="ORF">AVEN_79655_1</name>
</gene>
<dbReference type="PANTHER" id="PTHR47326">
    <property type="entry name" value="TRANSPOSABLE ELEMENT TC3 TRANSPOSASE-LIKE PROTEIN"/>
    <property type="match status" value="1"/>
</dbReference>
<evidence type="ECO:0000313" key="2">
    <source>
        <dbReference type="Proteomes" id="UP000499080"/>
    </source>
</evidence>
<organism evidence="1 2">
    <name type="scientific">Araneus ventricosus</name>
    <name type="common">Orbweaver spider</name>
    <name type="synonym">Epeira ventricosa</name>
    <dbReference type="NCBI Taxonomy" id="182803"/>
    <lineage>
        <taxon>Eukaryota</taxon>
        <taxon>Metazoa</taxon>
        <taxon>Ecdysozoa</taxon>
        <taxon>Arthropoda</taxon>
        <taxon>Chelicerata</taxon>
        <taxon>Arachnida</taxon>
        <taxon>Araneae</taxon>
        <taxon>Araneomorphae</taxon>
        <taxon>Entelegynae</taxon>
        <taxon>Araneoidea</taxon>
        <taxon>Araneidae</taxon>
        <taxon>Araneus</taxon>
    </lineage>
</organism>
<dbReference type="Proteomes" id="UP000499080">
    <property type="component" value="Unassembled WGS sequence"/>
</dbReference>
<name>A0A4Y2T8R4_ARAVE</name>
<sequence>MQDDARPHRTAEVFDVLSDRVVALDYEKHTQSGMDWPPFFPDLTPCDFFLWEYLKDQVHCHNPQTLAELEQYTSAAIVRPFQLKCLHWPQRILSSNCATLLLQMLVIWKTSFYSFPIQQRHLLTNFVTNFETW</sequence>
<accession>A0A4Y2T8R4</accession>
<evidence type="ECO:0008006" key="3">
    <source>
        <dbReference type="Google" id="ProtNLM"/>
    </source>
</evidence>